<protein>
    <submittedName>
        <fullName evidence="1">Uncharacterized protein</fullName>
    </submittedName>
</protein>
<accession>A0A7J8N2E3</accession>
<dbReference type="PANTHER" id="PTHR31425">
    <property type="entry name" value="PHOSPHORIBOSYLANTHRANILATE TRANSFERASE ISOFORM 1"/>
    <property type="match status" value="1"/>
</dbReference>
<dbReference type="EMBL" id="JABEZX010000011">
    <property type="protein sequence ID" value="MBA0571054.1"/>
    <property type="molecule type" value="Genomic_DNA"/>
</dbReference>
<dbReference type="InterPro" id="IPR047259">
    <property type="entry name" value="QUIRKY-like"/>
</dbReference>
<reference evidence="1 2" key="1">
    <citation type="journal article" date="2019" name="Genome Biol. Evol.">
        <title>Insights into the evolution of the New World diploid cottons (Gossypium, subgenus Houzingenia) based on genome sequencing.</title>
        <authorList>
            <person name="Grover C.E."/>
            <person name="Arick M.A. 2nd"/>
            <person name="Thrash A."/>
            <person name="Conover J.L."/>
            <person name="Sanders W.S."/>
            <person name="Peterson D.G."/>
            <person name="Frelichowski J.E."/>
            <person name="Scheffler J.A."/>
            <person name="Scheffler B.E."/>
            <person name="Wendel J.F."/>
        </authorList>
    </citation>
    <scope>NUCLEOTIDE SEQUENCE [LARGE SCALE GENOMIC DNA]</scope>
    <source>
        <strain evidence="1">157</strain>
        <tissue evidence="1">Leaf</tissue>
    </source>
</reference>
<sequence length="83" mass="9506">MLPLPADPLWYNLGEIVFEEGMEKKVNFFSKLNMSVSLEGRYHVFDKSIPIGSHYRFTTKVLWTTMIGILELGIIKASSLQPM</sequence>
<organism evidence="1 2">
    <name type="scientific">Gossypium lobatum</name>
    <dbReference type="NCBI Taxonomy" id="34289"/>
    <lineage>
        <taxon>Eukaryota</taxon>
        <taxon>Viridiplantae</taxon>
        <taxon>Streptophyta</taxon>
        <taxon>Embryophyta</taxon>
        <taxon>Tracheophyta</taxon>
        <taxon>Spermatophyta</taxon>
        <taxon>Magnoliopsida</taxon>
        <taxon>eudicotyledons</taxon>
        <taxon>Gunneridae</taxon>
        <taxon>Pentapetalae</taxon>
        <taxon>rosids</taxon>
        <taxon>malvids</taxon>
        <taxon>Malvales</taxon>
        <taxon>Malvaceae</taxon>
        <taxon>Malvoideae</taxon>
        <taxon>Gossypium</taxon>
    </lineage>
</organism>
<comment type="caution">
    <text evidence="1">The sequence shown here is derived from an EMBL/GenBank/DDBJ whole genome shotgun (WGS) entry which is preliminary data.</text>
</comment>
<evidence type="ECO:0000313" key="1">
    <source>
        <dbReference type="EMBL" id="MBA0571054.1"/>
    </source>
</evidence>
<proteinExistence type="predicted"/>
<name>A0A7J8N2E3_9ROSI</name>
<dbReference type="PANTHER" id="PTHR31425:SF26">
    <property type="entry name" value="PROTEIN QUIRKY-LIKE"/>
    <property type="match status" value="1"/>
</dbReference>
<feature type="non-terminal residue" evidence="1">
    <location>
        <position position="83"/>
    </location>
</feature>
<dbReference type="Proteomes" id="UP000593572">
    <property type="component" value="Unassembled WGS sequence"/>
</dbReference>
<dbReference type="AlphaFoldDB" id="A0A7J8N2E3"/>
<gene>
    <name evidence="1" type="ORF">Golob_004649</name>
</gene>
<evidence type="ECO:0000313" key="2">
    <source>
        <dbReference type="Proteomes" id="UP000593572"/>
    </source>
</evidence>
<keyword evidence="2" id="KW-1185">Reference proteome</keyword>